<dbReference type="AlphaFoldDB" id="A0A2M6P167"/>
<dbReference type="GO" id="GO:0046872">
    <property type="term" value="F:metal ion binding"/>
    <property type="evidence" value="ECO:0007669"/>
    <property type="project" value="InterPro"/>
</dbReference>
<evidence type="ECO:0000313" key="1">
    <source>
        <dbReference type="EMBL" id="PIR77465.1"/>
    </source>
</evidence>
<dbReference type="Pfam" id="PF02583">
    <property type="entry name" value="Trns_repr_metal"/>
    <property type="match status" value="1"/>
</dbReference>
<protein>
    <recommendedName>
        <fullName evidence="3">Transcriptional regulator</fullName>
    </recommendedName>
</protein>
<dbReference type="PANTHER" id="PTHR33677">
    <property type="entry name" value="TRANSCRIPTIONAL REPRESSOR FRMR-RELATED"/>
    <property type="match status" value="1"/>
</dbReference>
<organism evidence="1 2">
    <name type="scientific">Candidatus Magasanikbacteria bacterium CG10_big_fil_rev_8_21_14_0_10_38_6</name>
    <dbReference type="NCBI Taxonomy" id="1974647"/>
    <lineage>
        <taxon>Bacteria</taxon>
        <taxon>Candidatus Magasanikiibacteriota</taxon>
    </lineage>
</organism>
<evidence type="ECO:0008006" key="3">
    <source>
        <dbReference type="Google" id="ProtNLM"/>
    </source>
</evidence>
<dbReference type="Proteomes" id="UP000228528">
    <property type="component" value="Unassembled WGS sequence"/>
</dbReference>
<dbReference type="EMBL" id="PFBW01000102">
    <property type="protein sequence ID" value="PIR77465.1"/>
    <property type="molecule type" value="Genomic_DNA"/>
</dbReference>
<dbReference type="GO" id="GO:0003677">
    <property type="term" value="F:DNA binding"/>
    <property type="evidence" value="ECO:0007669"/>
    <property type="project" value="InterPro"/>
</dbReference>
<reference evidence="2" key="1">
    <citation type="submission" date="2017-09" db="EMBL/GenBank/DDBJ databases">
        <title>Depth-based differentiation of microbial function through sediment-hosted aquifers and enrichment of novel symbionts in the deep terrestrial subsurface.</title>
        <authorList>
            <person name="Probst A.J."/>
            <person name="Ladd B."/>
            <person name="Jarett J.K."/>
            <person name="Geller-Mcgrath D.E."/>
            <person name="Sieber C.M.K."/>
            <person name="Emerson J.B."/>
            <person name="Anantharaman K."/>
            <person name="Thomas B.C."/>
            <person name="Malmstrom R."/>
            <person name="Stieglmeier M."/>
            <person name="Klingl A."/>
            <person name="Woyke T."/>
            <person name="Ryan C.M."/>
            <person name="Banfield J.F."/>
        </authorList>
    </citation>
    <scope>NUCLEOTIDE SEQUENCE [LARGE SCALE GENOMIC DNA]</scope>
</reference>
<dbReference type="Gene3D" id="1.20.58.1000">
    <property type="entry name" value="Metal-sensitive repressor, helix protomer"/>
    <property type="match status" value="1"/>
</dbReference>
<gene>
    <name evidence="1" type="ORF">COU30_02320</name>
</gene>
<sequence>MKEEYTKIIRRLHIIQGQITGLERLIQEEAECTKVLTQVKAVVKGVRSVGDIIAKEALEKCVTKETAQKEALISDILKLYGTL</sequence>
<comment type="caution">
    <text evidence="1">The sequence shown here is derived from an EMBL/GenBank/DDBJ whole genome shotgun (WGS) entry which is preliminary data.</text>
</comment>
<accession>A0A2M6P167</accession>
<evidence type="ECO:0000313" key="2">
    <source>
        <dbReference type="Proteomes" id="UP000228528"/>
    </source>
</evidence>
<dbReference type="InterPro" id="IPR003735">
    <property type="entry name" value="Metal_Tscrpt_repr"/>
</dbReference>
<dbReference type="GO" id="GO:0045892">
    <property type="term" value="P:negative regulation of DNA-templated transcription"/>
    <property type="evidence" value="ECO:0007669"/>
    <property type="project" value="UniProtKB-ARBA"/>
</dbReference>
<dbReference type="InterPro" id="IPR038390">
    <property type="entry name" value="Metal_Tscrpt_repr_sf"/>
</dbReference>
<proteinExistence type="predicted"/>
<name>A0A2M6P167_9BACT</name>